<feature type="region of interest" description="Disordered" evidence="5">
    <location>
        <begin position="279"/>
        <end position="314"/>
    </location>
</feature>
<sequence length="344" mass="37813">MADKRASSGILSPSRKSRVDLLDKIEDGLYLGSLAAASDIVLLSKNKINAVLTLDVCPIPARIIKSLKHYKFVAVCDTVKDNLLSHFQECVAFIDESRKTGNVLVHCYFGVSRSSTVVIAYIMAKNKLGVDDAMLRIVSCRPRVLATERNVIPHMRNQKHLWTDARFNDLSEVENLICRRGLFLEPIAWMRDAFNTLQGKLHCPNCNAKLGSFTWLLGVSCSCATHITPAFHVQQKKVDKMMYNPVQHSASMPVLSSMQTAQSPDLADVPALSKNKVALESGSSVDPPSVPISDETDNASNPSSRDEENDENICDLEALENALLACEGENCDSTKMAVEEFGAD</sequence>
<comment type="similarity">
    <text evidence="1">Belongs to the protein-tyrosine phosphatase family. Non-receptor class dual specificity subfamily.</text>
</comment>
<dbReference type="OrthoDB" id="2017893at2759"/>
<dbReference type="PROSITE" id="PS50056">
    <property type="entry name" value="TYR_PHOSPHATASE_2"/>
    <property type="match status" value="1"/>
</dbReference>
<evidence type="ECO:0000256" key="3">
    <source>
        <dbReference type="ARBA" id="ARBA00022801"/>
    </source>
</evidence>
<gene>
    <name evidence="8" type="ORF">NMOB1V02_LOCUS1126</name>
</gene>
<dbReference type="InterPro" id="IPR029021">
    <property type="entry name" value="Prot-tyrosine_phosphatase-like"/>
</dbReference>
<dbReference type="InterPro" id="IPR020422">
    <property type="entry name" value="TYR_PHOSPHATASE_DUAL_dom"/>
</dbReference>
<evidence type="ECO:0000313" key="9">
    <source>
        <dbReference type="Proteomes" id="UP000678499"/>
    </source>
</evidence>
<dbReference type="EC" id="3.1.3.48" evidence="2"/>
<dbReference type="CDD" id="cd14498">
    <property type="entry name" value="DSP"/>
    <property type="match status" value="1"/>
</dbReference>
<dbReference type="GO" id="GO:0005634">
    <property type="term" value="C:nucleus"/>
    <property type="evidence" value="ECO:0007669"/>
    <property type="project" value="TreeGrafter"/>
</dbReference>
<evidence type="ECO:0000256" key="2">
    <source>
        <dbReference type="ARBA" id="ARBA00013064"/>
    </source>
</evidence>
<keyword evidence="3" id="KW-0378">Hydrolase</keyword>
<dbReference type="InterPro" id="IPR003595">
    <property type="entry name" value="Tyr_Pase_cat"/>
</dbReference>
<evidence type="ECO:0000256" key="1">
    <source>
        <dbReference type="ARBA" id="ARBA00008601"/>
    </source>
</evidence>
<reference evidence="8" key="1">
    <citation type="submission" date="2020-11" db="EMBL/GenBank/DDBJ databases">
        <authorList>
            <person name="Tran Van P."/>
        </authorList>
    </citation>
    <scope>NUCLEOTIDE SEQUENCE</scope>
</reference>
<dbReference type="InterPro" id="IPR000340">
    <property type="entry name" value="Dual-sp_phosphatase_cat-dom"/>
</dbReference>
<dbReference type="EMBL" id="CAJPEX010000108">
    <property type="protein sequence ID" value="CAG0913379.1"/>
    <property type="molecule type" value="Genomic_DNA"/>
</dbReference>
<dbReference type="GO" id="GO:0008138">
    <property type="term" value="F:protein tyrosine/serine/threonine phosphatase activity"/>
    <property type="evidence" value="ECO:0007669"/>
    <property type="project" value="TreeGrafter"/>
</dbReference>
<dbReference type="PANTHER" id="PTHR45848">
    <property type="entry name" value="DUAL SPECIFICITY PROTEIN PHOSPHATASE 12 FAMILY MEMBER"/>
    <property type="match status" value="1"/>
</dbReference>
<evidence type="ECO:0000256" key="4">
    <source>
        <dbReference type="ARBA" id="ARBA00022912"/>
    </source>
</evidence>
<accession>A0A7R9BFX7</accession>
<protein>
    <recommendedName>
        <fullName evidence="2">protein-tyrosine-phosphatase</fullName>
        <ecNumber evidence="2">3.1.3.48</ecNumber>
    </recommendedName>
</protein>
<dbReference type="Proteomes" id="UP000678499">
    <property type="component" value="Unassembled WGS sequence"/>
</dbReference>
<dbReference type="Pfam" id="PF00782">
    <property type="entry name" value="DSPc"/>
    <property type="match status" value="1"/>
</dbReference>
<dbReference type="SMART" id="SM00404">
    <property type="entry name" value="PTPc_motif"/>
    <property type="match status" value="1"/>
</dbReference>
<dbReference type="PROSITE" id="PS50054">
    <property type="entry name" value="TYR_PHOSPHATASE_DUAL"/>
    <property type="match status" value="1"/>
</dbReference>
<name>A0A7R9BFX7_9CRUS</name>
<evidence type="ECO:0000259" key="6">
    <source>
        <dbReference type="PROSITE" id="PS50054"/>
    </source>
</evidence>
<feature type="domain" description="Tyrosine specific protein phosphatases" evidence="7">
    <location>
        <begin position="85"/>
        <end position="152"/>
    </location>
</feature>
<feature type="domain" description="Tyrosine-protein phosphatase" evidence="6">
    <location>
        <begin position="21"/>
        <end position="168"/>
    </location>
</feature>
<keyword evidence="4" id="KW-0904">Protein phosphatase</keyword>
<dbReference type="SMART" id="SM00195">
    <property type="entry name" value="DSPc"/>
    <property type="match status" value="1"/>
</dbReference>
<keyword evidence="9" id="KW-1185">Reference proteome</keyword>
<evidence type="ECO:0000259" key="7">
    <source>
        <dbReference type="PROSITE" id="PS50056"/>
    </source>
</evidence>
<evidence type="ECO:0000256" key="5">
    <source>
        <dbReference type="SAM" id="MobiDB-lite"/>
    </source>
</evidence>
<dbReference type="PANTHER" id="PTHR45848:SF4">
    <property type="entry name" value="DUAL SPECIFICITY PROTEIN PHOSPHATASE 12"/>
    <property type="match status" value="1"/>
</dbReference>
<dbReference type="Gene3D" id="3.90.190.10">
    <property type="entry name" value="Protein tyrosine phosphatase superfamily"/>
    <property type="match status" value="1"/>
</dbReference>
<dbReference type="PROSITE" id="PS00383">
    <property type="entry name" value="TYR_PHOSPHATASE_1"/>
    <property type="match status" value="1"/>
</dbReference>
<dbReference type="AlphaFoldDB" id="A0A7R9BFX7"/>
<evidence type="ECO:0000313" key="8">
    <source>
        <dbReference type="EMBL" id="CAD7273227.1"/>
    </source>
</evidence>
<organism evidence="8">
    <name type="scientific">Notodromas monacha</name>
    <dbReference type="NCBI Taxonomy" id="399045"/>
    <lineage>
        <taxon>Eukaryota</taxon>
        <taxon>Metazoa</taxon>
        <taxon>Ecdysozoa</taxon>
        <taxon>Arthropoda</taxon>
        <taxon>Crustacea</taxon>
        <taxon>Oligostraca</taxon>
        <taxon>Ostracoda</taxon>
        <taxon>Podocopa</taxon>
        <taxon>Podocopida</taxon>
        <taxon>Cypridocopina</taxon>
        <taxon>Cypridoidea</taxon>
        <taxon>Cyprididae</taxon>
        <taxon>Notodromas</taxon>
    </lineage>
</organism>
<dbReference type="InterPro" id="IPR000387">
    <property type="entry name" value="Tyr_Pase_dom"/>
</dbReference>
<dbReference type="SUPFAM" id="SSF52799">
    <property type="entry name" value="(Phosphotyrosine protein) phosphatases II"/>
    <property type="match status" value="1"/>
</dbReference>
<proteinExistence type="inferred from homology"/>
<dbReference type="EMBL" id="OA882145">
    <property type="protein sequence ID" value="CAD7273227.1"/>
    <property type="molecule type" value="Genomic_DNA"/>
</dbReference>
<dbReference type="GO" id="GO:0004725">
    <property type="term" value="F:protein tyrosine phosphatase activity"/>
    <property type="evidence" value="ECO:0007669"/>
    <property type="project" value="UniProtKB-EC"/>
</dbReference>
<dbReference type="InterPro" id="IPR016130">
    <property type="entry name" value="Tyr_Pase_AS"/>
</dbReference>
<feature type="compositionally biased region" description="Low complexity" evidence="5">
    <location>
        <begin position="281"/>
        <end position="293"/>
    </location>
</feature>